<dbReference type="Pfam" id="PF03441">
    <property type="entry name" value="FAD_binding_7"/>
    <property type="match status" value="1"/>
</dbReference>
<dbReference type="Pfam" id="PF00875">
    <property type="entry name" value="DNA_photolyase"/>
    <property type="match status" value="1"/>
</dbReference>
<dbReference type="PROSITE" id="PS51645">
    <property type="entry name" value="PHR_CRY_ALPHA_BETA"/>
    <property type="match status" value="1"/>
</dbReference>
<evidence type="ECO:0000256" key="4">
    <source>
        <dbReference type="ARBA" id="ARBA00022991"/>
    </source>
</evidence>
<evidence type="ECO:0000313" key="9">
    <source>
        <dbReference type="EMBL" id="MXO71611.1"/>
    </source>
</evidence>
<dbReference type="InterPro" id="IPR036155">
    <property type="entry name" value="Crypto/Photolyase_N_sf"/>
</dbReference>
<feature type="site" description="Electron transfer via tryptophanyl radical" evidence="6">
    <location>
        <position position="296"/>
    </location>
</feature>
<feature type="site" description="Electron transfer via tryptophanyl radical" evidence="6">
    <location>
        <position position="355"/>
    </location>
</feature>
<dbReference type="PRINTS" id="PR00147">
    <property type="entry name" value="DNAPHOTLYASE"/>
</dbReference>
<protein>
    <submittedName>
        <fullName evidence="9">Deoxyribodipyrimidine photo-lyase</fullName>
    </submittedName>
</protein>
<dbReference type="PROSITE" id="PS00691">
    <property type="entry name" value="DNA_PHOTOLYASES_1_2"/>
    <property type="match status" value="1"/>
</dbReference>
<dbReference type="GO" id="GO:0071949">
    <property type="term" value="F:FAD binding"/>
    <property type="evidence" value="ECO:0007669"/>
    <property type="project" value="TreeGrafter"/>
</dbReference>
<evidence type="ECO:0000313" key="10">
    <source>
        <dbReference type="Proteomes" id="UP000466966"/>
    </source>
</evidence>
<evidence type="ECO:0000256" key="7">
    <source>
        <dbReference type="RuleBase" id="RU004182"/>
    </source>
</evidence>
<dbReference type="PROSITE" id="PS00394">
    <property type="entry name" value="DNA_PHOTOLYASES_1_1"/>
    <property type="match status" value="1"/>
</dbReference>
<keyword evidence="4 7" id="KW-0157">Chromophore</keyword>
<organism evidence="9 10">
    <name type="scientific">Alteraurantiacibacter buctensis</name>
    <dbReference type="NCBI Taxonomy" id="1503981"/>
    <lineage>
        <taxon>Bacteria</taxon>
        <taxon>Pseudomonadati</taxon>
        <taxon>Pseudomonadota</taxon>
        <taxon>Alphaproteobacteria</taxon>
        <taxon>Sphingomonadales</taxon>
        <taxon>Erythrobacteraceae</taxon>
        <taxon>Alteraurantiacibacter</taxon>
    </lineage>
</organism>
<comment type="similarity">
    <text evidence="7">Belongs to the DNA photolyase family.</text>
</comment>
<feature type="binding site" evidence="5">
    <location>
        <begin position="368"/>
        <end position="370"/>
    </location>
    <ligand>
        <name>FAD</name>
        <dbReference type="ChEBI" id="CHEBI:57692"/>
    </ligand>
</feature>
<feature type="binding site" evidence="5">
    <location>
        <position position="218"/>
    </location>
    <ligand>
        <name>FAD</name>
        <dbReference type="ChEBI" id="CHEBI:57692"/>
    </ligand>
</feature>
<dbReference type="GO" id="GO:0006950">
    <property type="term" value="P:response to stress"/>
    <property type="evidence" value="ECO:0007669"/>
    <property type="project" value="UniProtKB-ARBA"/>
</dbReference>
<evidence type="ECO:0000256" key="5">
    <source>
        <dbReference type="PIRSR" id="PIRSR602081-1"/>
    </source>
</evidence>
<proteinExistence type="inferred from homology"/>
<dbReference type="InterPro" id="IPR002081">
    <property type="entry name" value="Cryptochrome/DNA_photolyase_1"/>
</dbReference>
<accession>A0A844YXV5</accession>
<dbReference type="GO" id="GO:0009416">
    <property type="term" value="P:response to light stimulus"/>
    <property type="evidence" value="ECO:0007669"/>
    <property type="project" value="TreeGrafter"/>
</dbReference>
<name>A0A844YXV5_9SPHN</name>
<reference evidence="9 10" key="1">
    <citation type="submission" date="2019-12" db="EMBL/GenBank/DDBJ databases">
        <title>Genomic-based taxomic classification of the family Erythrobacteraceae.</title>
        <authorList>
            <person name="Xu L."/>
        </authorList>
    </citation>
    <scope>NUCLEOTIDE SEQUENCE [LARGE SCALE GENOMIC DNA]</scope>
    <source>
        <strain evidence="9 10">M0322</strain>
    </source>
</reference>
<dbReference type="SUPFAM" id="SSF52425">
    <property type="entry name" value="Cryptochrome/photolyase, N-terminal domain"/>
    <property type="match status" value="1"/>
</dbReference>
<dbReference type="PANTHER" id="PTHR11455">
    <property type="entry name" value="CRYPTOCHROME"/>
    <property type="match status" value="1"/>
</dbReference>
<keyword evidence="9" id="KW-0456">Lyase</keyword>
<dbReference type="SUPFAM" id="SSF48173">
    <property type="entry name" value="Cryptochrome/photolyase FAD-binding domain"/>
    <property type="match status" value="1"/>
</dbReference>
<dbReference type="GO" id="GO:0003904">
    <property type="term" value="F:deoxyribodipyrimidine photo-lyase activity"/>
    <property type="evidence" value="ECO:0007669"/>
    <property type="project" value="TreeGrafter"/>
</dbReference>
<dbReference type="OrthoDB" id="9772484at2"/>
<sequence>MPQPQIVWLRRDLRLADQAAFHAAARLGPVIPVYILDDETPAERRMGGASRWYLHQALSALEIELDHHELRLILRRGRADEVLGALVEETGAAGVHALRHYEPWWREAEERLAGKVDLTLHDGLYLLPPGSVVTGGGTPFKIFTPFMRALFAEIGEEEPLPVPDFSRPAKWPKSDRLEDLALLPTAPDWAEGMRQAWTAGSAAAQERFDSFLEVIDDYREDRELPSIDGSSRLSPQLHFGEVSPRQLWAQVAHNPGRGAGFFRAELAWRDYAANLVAQFPRYTEEPYRPGYDHRLWRDPLTDEEAAADLKAWQQGRTGYPIVDAGMRQLWQTGWMHNRVRMIAASFLVKHLLIDWRHGEEWFWDTLVDADHASNGTNWQWVSGTGVDSNMFVRIMAPLSQSEKFDAGDYIRHYVPELASLADPYVHDPEEAGCRPAAYPRKVIGHREARERALAAYRAISR</sequence>
<dbReference type="AlphaFoldDB" id="A0A844YXV5"/>
<comment type="cofactor">
    <cofactor evidence="5">
        <name>FAD</name>
        <dbReference type="ChEBI" id="CHEBI:57692"/>
    </cofactor>
    <text evidence="5">Binds 1 FAD per subunit.</text>
</comment>
<evidence type="ECO:0000256" key="6">
    <source>
        <dbReference type="PIRSR" id="PIRSR602081-2"/>
    </source>
</evidence>
<evidence type="ECO:0000256" key="2">
    <source>
        <dbReference type="ARBA" id="ARBA00022630"/>
    </source>
</evidence>
<dbReference type="InterPro" id="IPR014729">
    <property type="entry name" value="Rossmann-like_a/b/a_fold"/>
</dbReference>
<dbReference type="InterPro" id="IPR018394">
    <property type="entry name" value="DNA_photolyase_1_CS_C"/>
</dbReference>
<dbReference type="InterPro" id="IPR006050">
    <property type="entry name" value="DNA_photolyase_N"/>
</dbReference>
<dbReference type="EMBL" id="WTYV01000002">
    <property type="protein sequence ID" value="MXO71611.1"/>
    <property type="molecule type" value="Genomic_DNA"/>
</dbReference>
<keyword evidence="2 5" id="KW-0285">Flavoprotein</keyword>
<evidence type="ECO:0000256" key="3">
    <source>
        <dbReference type="ARBA" id="ARBA00022827"/>
    </source>
</evidence>
<dbReference type="Gene3D" id="1.10.579.10">
    <property type="entry name" value="DNA Cyclobutane Dipyrimidine Photolyase, subunit A, domain 3"/>
    <property type="match status" value="1"/>
</dbReference>
<dbReference type="Gene3D" id="3.40.50.620">
    <property type="entry name" value="HUPs"/>
    <property type="match status" value="1"/>
</dbReference>
<evidence type="ECO:0000259" key="8">
    <source>
        <dbReference type="PROSITE" id="PS51645"/>
    </source>
</evidence>
<dbReference type="RefSeq" id="WP_160771511.1">
    <property type="nucleotide sequence ID" value="NZ_WTYV01000002.1"/>
</dbReference>
<dbReference type="InterPro" id="IPR036134">
    <property type="entry name" value="Crypto/Photolyase_FAD-like_sf"/>
</dbReference>
<feature type="domain" description="Photolyase/cryptochrome alpha/beta" evidence="8">
    <location>
        <begin position="3"/>
        <end position="126"/>
    </location>
</feature>
<evidence type="ECO:0000256" key="1">
    <source>
        <dbReference type="ARBA" id="ARBA00001932"/>
    </source>
</evidence>
<feature type="site" description="Electron transfer via tryptophanyl radical" evidence="6">
    <location>
        <position position="378"/>
    </location>
</feature>
<dbReference type="Proteomes" id="UP000466966">
    <property type="component" value="Unassembled WGS sequence"/>
</dbReference>
<comment type="caution">
    <text evidence="9">The sequence shown here is derived from an EMBL/GenBank/DDBJ whole genome shotgun (WGS) entry which is preliminary data.</text>
</comment>
<gene>
    <name evidence="9" type="ORF">GRI99_08140</name>
</gene>
<dbReference type="GO" id="GO:0003677">
    <property type="term" value="F:DNA binding"/>
    <property type="evidence" value="ECO:0007669"/>
    <property type="project" value="TreeGrafter"/>
</dbReference>
<dbReference type="Gene3D" id="1.25.40.80">
    <property type="match status" value="1"/>
</dbReference>
<dbReference type="InterPro" id="IPR005101">
    <property type="entry name" value="Cryptochr/Photolyase_FAD-bd"/>
</dbReference>
<feature type="binding site" evidence="5">
    <location>
        <position position="262"/>
    </location>
    <ligand>
        <name>FAD</name>
        <dbReference type="ChEBI" id="CHEBI:57692"/>
    </ligand>
</feature>
<comment type="cofactor">
    <cofactor evidence="1">
        <name>(6R)-5,10-methylene-5,6,7,8-tetrahydrofolate</name>
        <dbReference type="ChEBI" id="CHEBI:15636"/>
    </cofactor>
</comment>
<keyword evidence="10" id="KW-1185">Reference proteome</keyword>
<feature type="binding site" evidence="5">
    <location>
        <begin position="230"/>
        <end position="234"/>
    </location>
    <ligand>
        <name>FAD</name>
        <dbReference type="ChEBI" id="CHEBI:57692"/>
    </ligand>
</feature>
<dbReference type="GO" id="GO:0006139">
    <property type="term" value="P:nucleobase-containing compound metabolic process"/>
    <property type="evidence" value="ECO:0007669"/>
    <property type="project" value="UniProtKB-ARBA"/>
</dbReference>
<keyword evidence="3 5" id="KW-0274">FAD</keyword>
<dbReference type="PANTHER" id="PTHR11455:SF9">
    <property type="entry name" value="CRYPTOCHROME CIRCADIAN CLOCK 5 ISOFORM X1"/>
    <property type="match status" value="1"/>
</dbReference>